<dbReference type="PANTHER" id="PTHR43757:SF2">
    <property type="entry name" value="AMINOMETHYLTRANSFERASE, MITOCHONDRIAL"/>
    <property type="match status" value="1"/>
</dbReference>
<dbReference type="SUPFAM" id="SSF103025">
    <property type="entry name" value="Folate-binding domain"/>
    <property type="match status" value="1"/>
</dbReference>
<evidence type="ECO:0000313" key="11">
    <source>
        <dbReference type="Proteomes" id="UP001595868"/>
    </source>
</evidence>
<dbReference type="InterPro" id="IPR006222">
    <property type="entry name" value="GCVT_N"/>
</dbReference>
<dbReference type="Pfam" id="PF08669">
    <property type="entry name" value="GCV_T_C"/>
    <property type="match status" value="1"/>
</dbReference>
<evidence type="ECO:0000256" key="4">
    <source>
        <dbReference type="ARBA" id="ARBA00022679"/>
    </source>
</evidence>
<dbReference type="NCBIfam" id="NF001567">
    <property type="entry name" value="PRK00389.1"/>
    <property type="match status" value="1"/>
</dbReference>
<comment type="similarity">
    <text evidence="1 7">Belongs to the GcvT family.</text>
</comment>
<evidence type="ECO:0000256" key="3">
    <source>
        <dbReference type="ARBA" id="ARBA00022576"/>
    </source>
</evidence>
<organism evidence="10 11">
    <name type="scientific">Micromonospora zhanjiangensis</name>
    <dbReference type="NCBI Taxonomy" id="1522057"/>
    <lineage>
        <taxon>Bacteria</taxon>
        <taxon>Bacillati</taxon>
        <taxon>Actinomycetota</taxon>
        <taxon>Actinomycetes</taxon>
        <taxon>Micromonosporales</taxon>
        <taxon>Micromonosporaceae</taxon>
        <taxon>Micromonospora</taxon>
    </lineage>
</organism>
<dbReference type="Pfam" id="PF01571">
    <property type="entry name" value="GCV_T"/>
    <property type="match status" value="1"/>
</dbReference>
<dbReference type="PANTHER" id="PTHR43757">
    <property type="entry name" value="AMINOMETHYLTRANSFERASE"/>
    <property type="match status" value="1"/>
</dbReference>
<dbReference type="InterPro" id="IPR028896">
    <property type="entry name" value="GcvT/YgfZ/DmdA"/>
</dbReference>
<gene>
    <name evidence="7 10" type="primary">gcvT</name>
    <name evidence="10" type="ORF">ACFOX0_06240</name>
</gene>
<accession>A0ABV8KJ23</accession>
<keyword evidence="11" id="KW-1185">Reference proteome</keyword>
<keyword evidence="3 7" id="KW-0032">Aminotransferase</keyword>
<comment type="function">
    <text evidence="7">The glycine cleavage system catalyzes the degradation of glycine.</text>
</comment>
<dbReference type="EMBL" id="JBHSBN010000003">
    <property type="protein sequence ID" value="MFC4105536.1"/>
    <property type="molecule type" value="Genomic_DNA"/>
</dbReference>
<comment type="catalytic activity">
    <reaction evidence="6 7">
        <text>N(6)-[(R)-S(8)-aminomethyldihydrolipoyl]-L-lysyl-[protein] + (6S)-5,6,7,8-tetrahydrofolate = N(6)-[(R)-dihydrolipoyl]-L-lysyl-[protein] + (6R)-5,10-methylene-5,6,7,8-tetrahydrofolate + NH4(+)</text>
        <dbReference type="Rhea" id="RHEA:16945"/>
        <dbReference type="Rhea" id="RHEA-COMP:10475"/>
        <dbReference type="Rhea" id="RHEA-COMP:10492"/>
        <dbReference type="ChEBI" id="CHEBI:15636"/>
        <dbReference type="ChEBI" id="CHEBI:28938"/>
        <dbReference type="ChEBI" id="CHEBI:57453"/>
        <dbReference type="ChEBI" id="CHEBI:83100"/>
        <dbReference type="ChEBI" id="CHEBI:83143"/>
        <dbReference type="EC" id="2.1.2.10"/>
    </reaction>
</comment>
<comment type="caution">
    <text evidence="10">The sequence shown here is derived from an EMBL/GenBank/DDBJ whole genome shotgun (WGS) entry which is preliminary data.</text>
</comment>
<dbReference type="HAMAP" id="MF_00259">
    <property type="entry name" value="GcvT"/>
    <property type="match status" value="1"/>
</dbReference>
<comment type="subunit">
    <text evidence="7">The glycine cleavage system is composed of four proteins: P, T, L and H.</text>
</comment>
<dbReference type="InterPro" id="IPR022903">
    <property type="entry name" value="GcvT_bac"/>
</dbReference>
<dbReference type="RefSeq" id="WP_377542649.1">
    <property type="nucleotide sequence ID" value="NZ_JBHSBN010000003.1"/>
</dbReference>
<evidence type="ECO:0000256" key="6">
    <source>
        <dbReference type="ARBA" id="ARBA00047665"/>
    </source>
</evidence>
<sequence length="382" mass="40193">MTDASADRLHQSPLHERHAALGAKFAAFGGWSMPLEYAGGGVLREHAAVREAVGVFDVSHLGKARVTGPGAAAFVNSCLSNDLGRIGPGRAQYTLCCDEATGGVVDDIIAYLHDEEHVFLIPNAANTAEVVRRLRAAAPAGITVTDEHEAYAVLAVQGPRSAELLAALGLPTEHGYMSFTETKLDGTEPDGTGTGGATLTVCRTGYTGEHGYELVVPAERAGAVWDALFAAGEPYGLRACGLGARDTLRTEMGYPLHGQDLSLEITPVQARSGWAVGWEKPAFWGRDALLAEKTAGPRRRLWGLEAVDRGIPRPGMTVYAGDATVGTVTSGTFSPTRKIGIALALLDTAAGLAEGSTVEVDVRGRRSAMRVVRPPFVQPSVK</sequence>
<dbReference type="InterPro" id="IPR006223">
    <property type="entry name" value="GcvT"/>
</dbReference>
<evidence type="ECO:0000259" key="9">
    <source>
        <dbReference type="Pfam" id="PF08669"/>
    </source>
</evidence>
<dbReference type="SUPFAM" id="SSF101790">
    <property type="entry name" value="Aminomethyltransferase beta-barrel domain"/>
    <property type="match status" value="1"/>
</dbReference>
<dbReference type="PIRSF" id="PIRSF006487">
    <property type="entry name" value="GcvT"/>
    <property type="match status" value="1"/>
</dbReference>
<evidence type="ECO:0000259" key="8">
    <source>
        <dbReference type="Pfam" id="PF01571"/>
    </source>
</evidence>
<evidence type="ECO:0000256" key="2">
    <source>
        <dbReference type="ARBA" id="ARBA00012616"/>
    </source>
</evidence>
<dbReference type="InterPro" id="IPR013977">
    <property type="entry name" value="GcvT_C"/>
</dbReference>
<dbReference type="NCBIfam" id="TIGR00528">
    <property type="entry name" value="gcvT"/>
    <property type="match status" value="1"/>
</dbReference>
<protein>
    <recommendedName>
        <fullName evidence="2 7">Aminomethyltransferase</fullName>
        <ecNumber evidence="2 7">2.1.2.10</ecNumber>
    </recommendedName>
    <alternativeName>
        <fullName evidence="5 7">Glycine cleavage system T protein</fullName>
    </alternativeName>
</protein>
<dbReference type="InterPro" id="IPR029043">
    <property type="entry name" value="GcvT/YgfZ_C"/>
</dbReference>
<dbReference type="EC" id="2.1.2.10" evidence="2 7"/>
<name>A0ABV8KJ23_9ACTN</name>
<reference evidence="11" key="1">
    <citation type="journal article" date="2019" name="Int. J. Syst. Evol. Microbiol.">
        <title>The Global Catalogue of Microorganisms (GCM) 10K type strain sequencing project: providing services to taxonomists for standard genome sequencing and annotation.</title>
        <authorList>
            <consortium name="The Broad Institute Genomics Platform"/>
            <consortium name="The Broad Institute Genome Sequencing Center for Infectious Disease"/>
            <person name="Wu L."/>
            <person name="Ma J."/>
        </authorList>
    </citation>
    <scope>NUCLEOTIDE SEQUENCE [LARGE SCALE GENOMIC DNA]</scope>
    <source>
        <strain evidence="11">2902at01</strain>
    </source>
</reference>
<dbReference type="GO" id="GO:0004047">
    <property type="term" value="F:aminomethyltransferase activity"/>
    <property type="evidence" value="ECO:0007669"/>
    <property type="project" value="UniProtKB-EC"/>
</dbReference>
<dbReference type="InterPro" id="IPR027266">
    <property type="entry name" value="TrmE/GcvT-like"/>
</dbReference>
<feature type="domain" description="GCVT N-terminal" evidence="8">
    <location>
        <begin position="14"/>
        <end position="280"/>
    </location>
</feature>
<evidence type="ECO:0000256" key="1">
    <source>
        <dbReference type="ARBA" id="ARBA00008609"/>
    </source>
</evidence>
<evidence type="ECO:0000256" key="5">
    <source>
        <dbReference type="ARBA" id="ARBA00031395"/>
    </source>
</evidence>
<proteinExistence type="inferred from homology"/>
<feature type="domain" description="Aminomethyltransferase C-terminal" evidence="9">
    <location>
        <begin position="299"/>
        <end position="377"/>
    </location>
</feature>
<keyword evidence="4 7" id="KW-0808">Transferase</keyword>
<dbReference type="Proteomes" id="UP001595868">
    <property type="component" value="Unassembled WGS sequence"/>
</dbReference>
<evidence type="ECO:0000256" key="7">
    <source>
        <dbReference type="HAMAP-Rule" id="MF_00259"/>
    </source>
</evidence>
<dbReference type="Gene3D" id="3.30.1360.120">
    <property type="entry name" value="Probable tRNA modification gtpase trme, domain 1"/>
    <property type="match status" value="1"/>
</dbReference>
<evidence type="ECO:0000313" key="10">
    <source>
        <dbReference type="EMBL" id="MFC4105536.1"/>
    </source>
</evidence>